<dbReference type="EMBL" id="WUAV01000003">
    <property type="protein sequence ID" value="KAF1761412.1"/>
    <property type="molecule type" value="Genomic_DNA"/>
</dbReference>
<dbReference type="GeneID" id="9814683"/>
<accession>A0A6A5H4M2</accession>
<dbReference type="RefSeq" id="XP_003113122.2">
    <property type="nucleotide sequence ID" value="XM_003113074.2"/>
</dbReference>
<dbReference type="PANTHER" id="PTHR21503:SF15">
    <property type="entry name" value="F-BOX DOMAIN-CONTAINING PROTEIN"/>
    <property type="match status" value="1"/>
</dbReference>
<comment type="caution">
    <text evidence="2">The sequence shown here is derived from an EMBL/GenBank/DDBJ whole genome shotgun (WGS) entry which is preliminary data.</text>
</comment>
<dbReference type="CTD" id="9814683"/>
<proteinExistence type="predicted"/>
<feature type="domain" description="Sdz-33 F-box" evidence="1">
    <location>
        <begin position="230"/>
        <end position="288"/>
    </location>
</feature>
<organism evidence="2 3">
    <name type="scientific">Caenorhabditis remanei</name>
    <name type="common">Caenorhabditis vulgaris</name>
    <dbReference type="NCBI Taxonomy" id="31234"/>
    <lineage>
        <taxon>Eukaryota</taxon>
        <taxon>Metazoa</taxon>
        <taxon>Ecdysozoa</taxon>
        <taxon>Nematoda</taxon>
        <taxon>Chromadorea</taxon>
        <taxon>Rhabditida</taxon>
        <taxon>Rhabditina</taxon>
        <taxon>Rhabditomorpha</taxon>
        <taxon>Rhabditoidea</taxon>
        <taxon>Rhabditidae</taxon>
        <taxon>Peloderinae</taxon>
        <taxon>Caenorhabditis</taxon>
    </lineage>
</organism>
<evidence type="ECO:0000313" key="2">
    <source>
        <dbReference type="EMBL" id="KAF1761412.1"/>
    </source>
</evidence>
<dbReference type="AlphaFoldDB" id="A0A6A5H4M2"/>
<dbReference type="Proteomes" id="UP000483820">
    <property type="component" value="Chromosome III"/>
</dbReference>
<sequence>MPVNIESDVFPFHKLDSVGLQEVLKHLTLMDVFELSYTTANVKNVLGETSQPIKAIKISYNSNQPSIEIASGTSTFLWTFGYPEGVEMSDAGEYKVGRFLYKCMKSENGIHTDHFDIEQGFIAVLKYICSVFNCSNAVISELIIDLGVIEDCRTVCSHYTGFKSIERLAIYQSVPNHVAILSFGMNFDWILTNLIPKDMFLGIGVTEHVLTPRLDTFDLLPTPKRFNKILDLDHFGMSESEWITSEDFLNLNPKTAILMNTSLTDEDINLFIKQWLNSTSDKLEWIEVQVQGRNLSKESILADLQVQRDDYHLQNSRCSSIYRKFETSQVIPFIFPLDSKKVSRANNAGAATISIYRNTFFFHVKNDGPITPQLEMFLPERRREAVGIFLNGNGIVANEVEHAGFQFQNQIGPRDEVFPLRQMVQMELERFELRRLRGQPNEV</sequence>
<dbReference type="PANTHER" id="PTHR21503">
    <property type="entry name" value="F-BOX-CONTAINING HYPOTHETICAL PROTEIN C.ELEGANS"/>
    <property type="match status" value="1"/>
</dbReference>
<gene>
    <name evidence="2" type="ORF">GCK72_009668</name>
</gene>
<name>A0A6A5H4M2_CAERE</name>
<dbReference type="InterPro" id="IPR012885">
    <property type="entry name" value="F-box_Sdz-33"/>
</dbReference>
<reference evidence="2 3" key="1">
    <citation type="submission" date="2019-12" db="EMBL/GenBank/DDBJ databases">
        <title>Chromosome-level assembly of the Caenorhabditis remanei genome.</title>
        <authorList>
            <person name="Teterina A.A."/>
            <person name="Willis J.H."/>
            <person name="Phillips P.C."/>
        </authorList>
    </citation>
    <scope>NUCLEOTIDE SEQUENCE [LARGE SCALE GENOMIC DNA]</scope>
    <source>
        <strain evidence="2 3">PX506</strain>
        <tissue evidence="2">Whole organism</tissue>
    </source>
</reference>
<dbReference type="Pfam" id="PF07735">
    <property type="entry name" value="FBA_2"/>
    <property type="match status" value="1"/>
</dbReference>
<evidence type="ECO:0000313" key="3">
    <source>
        <dbReference type="Proteomes" id="UP000483820"/>
    </source>
</evidence>
<dbReference type="KEGG" id="crq:GCK72_009668"/>
<protein>
    <recommendedName>
        <fullName evidence="1">Sdz-33 F-box domain-containing protein</fullName>
    </recommendedName>
</protein>
<evidence type="ECO:0000259" key="1">
    <source>
        <dbReference type="Pfam" id="PF07735"/>
    </source>
</evidence>